<evidence type="ECO:0000313" key="1">
    <source>
        <dbReference type="EMBL" id="KAI4321545.1"/>
    </source>
</evidence>
<gene>
    <name evidence="1" type="ORF">MLD38_034913</name>
</gene>
<name>A0ACB9MF93_9MYRT</name>
<proteinExistence type="predicted"/>
<sequence length="113" mass="12604">MPSRNVVSWTSVISGYSRNCQYRDALWTFLQMEGAVVEQNEMTVASVLPACAKLGVLATGERIVKYSREKGFVHNLYVNNAVLEMYTRCGMRTRQGGCLTRLVAGGSHVTWPQ</sequence>
<protein>
    <submittedName>
        <fullName evidence="1">Uncharacterized protein</fullName>
    </submittedName>
</protein>
<dbReference type="Proteomes" id="UP001057402">
    <property type="component" value="Chromosome 10"/>
</dbReference>
<comment type="caution">
    <text evidence="1">The sequence shown here is derived from an EMBL/GenBank/DDBJ whole genome shotgun (WGS) entry which is preliminary data.</text>
</comment>
<dbReference type="EMBL" id="CM042889">
    <property type="protein sequence ID" value="KAI4321545.1"/>
    <property type="molecule type" value="Genomic_DNA"/>
</dbReference>
<accession>A0ACB9MF93</accession>
<keyword evidence="2" id="KW-1185">Reference proteome</keyword>
<organism evidence="1 2">
    <name type="scientific">Melastoma candidum</name>
    <dbReference type="NCBI Taxonomy" id="119954"/>
    <lineage>
        <taxon>Eukaryota</taxon>
        <taxon>Viridiplantae</taxon>
        <taxon>Streptophyta</taxon>
        <taxon>Embryophyta</taxon>
        <taxon>Tracheophyta</taxon>
        <taxon>Spermatophyta</taxon>
        <taxon>Magnoliopsida</taxon>
        <taxon>eudicotyledons</taxon>
        <taxon>Gunneridae</taxon>
        <taxon>Pentapetalae</taxon>
        <taxon>rosids</taxon>
        <taxon>malvids</taxon>
        <taxon>Myrtales</taxon>
        <taxon>Melastomataceae</taxon>
        <taxon>Melastomatoideae</taxon>
        <taxon>Melastomateae</taxon>
        <taxon>Melastoma</taxon>
    </lineage>
</organism>
<reference evidence="2" key="1">
    <citation type="journal article" date="2023" name="Front. Plant Sci.">
        <title>Chromosomal-level genome assembly of Melastoma candidum provides insights into trichome evolution.</title>
        <authorList>
            <person name="Zhong Y."/>
            <person name="Wu W."/>
            <person name="Sun C."/>
            <person name="Zou P."/>
            <person name="Liu Y."/>
            <person name="Dai S."/>
            <person name="Zhou R."/>
        </authorList>
    </citation>
    <scope>NUCLEOTIDE SEQUENCE [LARGE SCALE GENOMIC DNA]</scope>
</reference>
<evidence type="ECO:0000313" key="2">
    <source>
        <dbReference type="Proteomes" id="UP001057402"/>
    </source>
</evidence>